<dbReference type="PANTHER" id="PTHR20974:SF0">
    <property type="entry name" value="UPF0585 PROTEIN CG18661"/>
    <property type="match status" value="1"/>
</dbReference>
<proteinExistence type="predicted"/>
<dbReference type="Pfam" id="PF06080">
    <property type="entry name" value="DUF938"/>
    <property type="match status" value="1"/>
</dbReference>
<gene>
    <name evidence="3" type="ORF">F4U95_10995</name>
    <name evidence="2" type="ORF">F4U96_11050</name>
</gene>
<dbReference type="PANTHER" id="PTHR20974">
    <property type="entry name" value="UPF0585 PROTEIN CG18661"/>
    <property type="match status" value="1"/>
</dbReference>
<dbReference type="Gene3D" id="3.40.50.150">
    <property type="entry name" value="Vaccinia Virus protein VP39"/>
    <property type="match status" value="1"/>
</dbReference>
<dbReference type="RefSeq" id="WP_150425709.1">
    <property type="nucleotide sequence ID" value="NZ_VYQA01000007.1"/>
</dbReference>
<dbReference type="SUPFAM" id="SSF53335">
    <property type="entry name" value="S-adenosyl-L-methionine-dependent methyltransferases"/>
    <property type="match status" value="1"/>
</dbReference>
<name>A0A5J5I6K1_9SPHN</name>
<evidence type="ECO:0000313" key="5">
    <source>
        <dbReference type="Proteomes" id="UP000326364"/>
    </source>
</evidence>
<keyword evidence="5" id="KW-1185">Reference proteome</keyword>
<evidence type="ECO:0000313" key="2">
    <source>
        <dbReference type="EMBL" id="KAA9016768.1"/>
    </source>
</evidence>
<accession>A0A5J5I6K1</accession>
<dbReference type="InterPro" id="IPR010342">
    <property type="entry name" value="DUF938"/>
</dbReference>
<evidence type="ECO:0000313" key="4">
    <source>
        <dbReference type="Proteomes" id="UP000325933"/>
    </source>
</evidence>
<dbReference type="CDD" id="cd02440">
    <property type="entry name" value="AdoMet_MTases"/>
    <property type="match status" value="1"/>
</dbReference>
<evidence type="ECO:0000313" key="3">
    <source>
        <dbReference type="EMBL" id="KAA9029747.1"/>
    </source>
</evidence>
<dbReference type="EMBL" id="VYQB01000007">
    <property type="protein sequence ID" value="KAA9016768.1"/>
    <property type="molecule type" value="Genomic_DNA"/>
</dbReference>
<sequence>MTDRPEPWQPGSGPAVAGKRHALATQRNRDAITDILRDALPSSGLVLEVASGSGEHAVHFAAAFPALDWQPTDPDPSALASIAAWRADANLSNLRAPMQLDAAGDWPFAQADAILCINMIHISPWDATLGLLRGAGAALPPGGLLYLYGPYTRAGVDTAPSNLAFDASLKARDPRWGLRGVEDVIAAADMQRLRFDRLIEMPANNLSLLFRRRD</sequence>
<dbReference type="AlphaFoldDB" id="A0A5J5I6K1"/>
<dbReference type="Proteomes" id="UP000326364">
    <property type="component" value="Unassembled WGS sequence"/>
</dbReference>
<comment type="caution">
    <text evidence="3">The sequence shown here is derived from an EMBL/GenBank/DDBJ whole genome shotgun (WGS) entry which is preliminary data.</text>
</comment>
<evidence type="ECO:0000256" key="1">
    <source>
        <dbReference type="SAM" id="MobiDB-lite"/>
    </source>
</evidence>
<feature type="region of interest" description="Disordered" evidence="1">
    <location>
        <begin position="1"/>
        <end position="22"/>
    </location>
</feature>
<reference evidence="4 5" key="1">
    <citation type="submission" date="2019-09" db="EMBL/GenBank/DDBJ databases">
        <authorList>
            <person name="Feng G."/>
        </authorList>
    </citation>
    <scope>NUCLEOTIDE SEQUENCE [LARGE SCALE GENOMIC DNA]</scope>
    <source>
        <strain evidence="3 4">KACC 19283</strain>
        <strain evidence="2 5">KACC 19284</strain>
    </source>
</reference>
<dbReference type="Proteomes" id="UP000325933">
    <property type="component" value="Unassembled WGS sequence"/>
</dbReference>
<organism evidence="3 4">
    <name type="scientific">Sphingobium limneticum</name>
    <dbReference type="NCBI Taxonomy" id="1007511"/>
    <lineage>
        <taxon>Bacteria</taxon>
        <taxon>Pseudomonadati</taxon>
        <taxon>Pseudomonadota</taxon>
        <taxon>Alphaproteobacteria</taxon>
        <taxon>Sphingomonadales</taxon>
        <taxon>Sphingomonadaceae</taxon>
        <taxon>Sphingobium</taxon>
    </lineage>
</organism>
<dbReference type="EMBL" id="VYQA01000007">
    <property type="protein sequence ID" value="KAA9029747.1"/>
    <property type="molecule type" value="Genomic_DNA"/>
</dbReference>
<dbReference type="InterPro" id="IPR029063">
    <property type="entry name" value="SAM-dependent_MTases_sf"/>
</dbReference>
<protein>
    <submittedName>
        <fullName evidence="3">DUF938 domain-containing protein</fullName>
    </submittedName>
</protein>